<dbReference type="RefSeq" id="WP_263038541.1">
    <property type="nucleotide sequence ID" value="NZ_JAOTPL010000017.1"/>
</dbReference>
<dbReference type="EMBL" id="JAOTPL010000017">
    <property type="protein sequence ID" value="MCU7695055.1"/>
    <property type="molecule type" value="Genomic_DNA"/>
</dbReference>
<evidence type="ECO:0000256" key="2">
    <source>
        <dbReference type="ARBA" id="ARBA00012588"/>
    </source>
</evidence>
<feature type="domain" description="Starch synthase catalytic" evidence="5">
    <location>
        <begin position="6"/>
        <end position="240"/>
    </location>
</feature>
<evidence type="ECO:0000259" key="5">
    <source>
        <dbReference type="Pfam" id="PF08323"/>
    </source>
</evidence>
<sequence>MSSKKRILFIATEISPFLELTEFSEILNSLAIKSNENDFEVRCIMPRYGVINERRHKLHEVVRLSGINVSVDNDDYPLQIKVSSLPNARLQVYFLDNDEFFKRKFIFRDENEEWFEDNGLRSVFFCKGALETVKKFGWPPDIIHCSGWMTALIPMYIKTAYKKEPVFSNCKVVYSIGGETFDETLEKDFIRQANIHAAIKPKDLEPYKKGDYESIIKGGAVNSDAIAFATENIDEKIVKELSKTRGKKILKFQGYDSDLTEYFELFNELVP</sequence>
<evidence type="ECO:0000256" key="4">
    <source>
        <dbReference type="ARBA" id="ARBA00022679"/>
    </source>
</evidence>
<dbReference type="GO" id="GO:0009011">
    <property type="term" value="F:alpha-1,4-glucan glucosyltransferase (ADP-glucose donor) activity"/>
    <property type="evidence" value="ECO:0007669"/>
    <property type="project" value="UniProtKB-EC"/>
</dbReference>
<evidence type="ECO:0000313" key="6">
    <source>
        <dbReference type="EMBL" id="MCU7695055.1"/>
    </source>
</evidence>
<keyword evidence="4" id="KW-0808">Transferase</keyword>
<evidence type="ECO:0000256" key="3">
    <source>
        <dbReference type="ARBA" id="ARBA00022676"/>
    </source>
</evidence>
<reference evidence="6" key="1">
    <citation type="submission" date="2022-10" db="EMBL/GenBank/DDBJ databases">
        <authorList>
            <person name="Kim H.S."/>
            <person name="Kim J.-S."/>
            <person name="Suh M.K."/>
            <person name="Eom M.K."/>
            <person name="Lee J.-S."/>
        </authorList>
    </citation>
    <scope>NUCLEOTIDE SEQUENCE</scope>
    <source>
        <strain evidence="6">LIP-5</strain>
    </source>
</reference>
<gene>
    <name evidence="6" type="ORF">OD355_11045</name>
</gene>
<organism evidence="6 7">
    <name type="scientific">Haoranjiania flava</name>
    <dbReference type="NCBI Taxonomy" id="1856322"/>
    <lineage>
        <taxon>Bacteria</taxon>
        <taxon>Pseudomonadati</taxon>
        <taxon>Bacteroidota</taxon>
        <taxon>Chitinophagia</taxon>
        <taxon>Chitinophagales</taxon>
        <taxon>Chitinophagaceae</taxon>
        <taxon>Haoranjiania</taxon>
    </lineage>
</organism>
<keyword evidence="3" id="KW-0328">Glycosyltransferase</keyword>
<comment type="caution">
    <text evidence="6">The sequence shown here is derived from an EMBL/GenBank/DDBJ whole genome shotgun (WGS) entry which is preliminary data.</text>
</comment>
<name>A0AAE3LR31_9BACT</name>
<dbReference type="Proteomes" id="UP001209317">
    <property type="component" value="Unassembled WGS sequence"/>
</dbReference>
<keyword evidence="7" id="KW-1185">Reference proteome</keyword>
<dbReference type="Pfam" id="PF08323">
    <property type="entry name" value="Glyco_transf_5"/>
    <property type="match status" value="1"/>
</dbReference>
<evidence type="ECO:0000256" key="1">
    <source>
        <dbReference type="ARBA" id="ARBA00001478"/>
    </source>
</evidence>
<comment type="catalytic activity">
    <reaction evidence="1">
        <text>[(1-&gt;4)-alpha-D-glucosyl](n) + ADP-alpha-D-glucose = [(1-&gt;4)-alpha-D-glucosyl](n+1) + ADP + H(+)</text>
        <dbReference type="Rhea" id="RHEA:18189"/>
        <dbReference type="Rhea" id="RHEA-COMP:9584"/>
        <dbReference type="Rhea" id="RHEA-COMP:9587"/>
        <dbReference type="ChEBI" id="CHEBI:15378"/>
        <dbReference type="ChEBI" id="CHEBI:15444"/>
        <dbReference type="ChEBI" id="CHEBI:57498"/>
        <dbReference type="ChEBI" id="CHEBI:456216"/>
        <dbReference type="EC" id="2.4.1.21"/>
    </reaction>
</comment>
<dbReference type="InterPro" id="IPR013534">
    <property type="entry name" value="Starch_synth_cat_dom"/>
</dbReference>
<evidence type="ECO:0000313" key="7">
    <source>
        <dbReference type="Proteomes" id="UP001209317"/>
    </source>
</evidence>
<dbReference type="EC" id="2.4.1.21" evidence="2"/>
<dbReference type="Gene3D" id="3.40.50.2000">
    <property type="entry name" value="Glycogen Phosphorylase B"/>
    <property type="match status" value="1"/>
</dbReference>
<dbReference type="SUPFAM" id="SSF53756">
    <property type="entry name" value="UDP-Glycosyltransferase/glycogen phosphorylase"/>
    <property type="match status" value="1"/>
</dbReference>
<accession>A0AAE3LR31</accession>
<proteinExistence type="predicted"/>
<dbReference type="AlphaFoldDB" id="A0AAE3LR31"/>
<dbReference type="PANTHER" id="PTHR45825">
    <property type="entry name" value="GRANULE-BOUND STARCH SYNTHASE 1, CHLOROPLASTIC/AMYLOPLASTIC"/>
    <property type="match status" value="1"/>
</dbReference>
<dbReference type="PANTHER" id="PTHR45825:SF11">
    <property type="entry name" value="ALPHA AMYLASE DOMAIN-CONTAINING PROTEIN"/>
    <property type="match status" value="1"/>
</dbReference>
<protein>
    <recommendedName>
        <fullName evidence="2">starch synthase</fullName>
        <ecNumber evidence="2">2.4.1.21</ecNumber>
    </recommendedName>
</protein>